<comment type="caution">
    <text evidence="2">The sequence shown here is derived from an EMBL/GenBank/DDBJ whole genome shotgun (WGS) entry which is preliminary data.</text>
</comment>
<feature type="chain" id="PRO_5001939964" description="Aspartyl protease" evidence="1">
    <location>
        <begin position="21"/>
        <end position="309"/>
    </location>
</feature>
<sequence>MFAKINFITLVLTLMTTLGATQDAEFALDVEFRNHLIYTQIPSAGGTLSFLVNTTGGAFVAESAMQEHALPGIVDDSGNAFVAINEVLELGALPTLNRNSALVLPDAQTNLGKDVHGSLGQSWFGQYCWTFDFRSEELLCHSPALSPLEPNIVPVTFKESASGNRISSLPRIFIEVDGEQIPVLIDSGAKMLPSKAAASALGETGAEPVATSFIVESLFEQWHQLHPDWKMVEQADAELGNVRMIEVPQIVIAGQKAGPVWFCSRPDANYTQYYSRLAGGQVEGAIGGNALQFFRMTIDYPNKLARFDQ</sequence>
<evidence type="ECO:0000256" key="1">
    <source>
        <dbReference type="SAM" id="SignalP"/>
    </source>
</evidence>
<keyword evidence="1" id="KW-0732">Signal</keyword>
<keyword evidence="3" id="KW-1185">Reference proteome</keyword>
<accession>A0A098S7L9</accession>
<dbReference type="Proteomes" id="UP000029736">
    <property type="component" value="Unassembled WGS sequence"/>
</dbReference>
<proteinExistence type="predicted"/>
<dbReference type="AlphaFoldDB" id="A0A098S7L9"/>
<dbReference type="EMBL" id="JPOS01000039">
    <property type="protein sequence ID" value="KGE87082.1"/>
    <property type="molecule type" value="Genomic_DNA"/>
</dbReference>
<evidence type="ECO:0000313" key="3">
    <source>
        <dbReference type="Proteomes" id="UP000029736"/>
    </source>
</evidence>
<reference evidence="2 3" key="1">
    <citation type="journal article" date="2014" name="Int. J. Syst. Evol. Microbiol.">
        <title>Phaeodactylibacter xiamenensis gen. nov., sp. nov., a member of the family Saprospiraceae isolated from the marine alga Phaeodactylum tricornutum.</title>
        <authorList>
            <person name="Chen Z.Jr."/>
            <person name="Lei X."/>
            <person name="Lai Q."/>
            <person name="Li Y."/>
            <person name="Zhang B."/>
            <person name="Zhang J."/>
            <person name="Zhang H."/>
            <person name="Yang L."/>
            <person name="Zheng W."/>
            <person name="Tian Y."/>
            <person name="Yu Z."/>
            <person name="Xu H.Jr."/>
            <person name="Zheng T."/>
        </authorList>
    </citation>
    <scope>NUCLEOTIDE SEQUENCE [LARGE SCALE GENOMIC DNA]</scope>
    <source>
        <strain evidence="2 3">KD52</strain>
    </source>
</reference>
<organism evidence="2 3">
    <name type="scientific">Phaeodactylibacter xiamenensis</name>
    <dbReference type="NCBI Taxonomy" id="1524460"/>
    <lineage>
        <taxon>Bacteria</taxon>
        <taxon>Pseudomonadati</taxon>
        <taxon>Bacteroidota</taxon>
        <taxon>Saprospiria</taxon>
        <taxon>Saprospirales</taxon>
        <taxon>Haliscomenobacteraceae</taxon>
        <taxon>Phaeodactylibacter</taxon>
    </lineage>
</organism>
<dbReference type="RefSeq" id="WP_044223793.1">
    <property type="nucleotide sequence ID" value="NZ_JBKAGJ010000008.1"/>
</dbReference>
<evidence type="ECO:0008006" key="4">
    <source>
        <dbReference type="Google" id="ProtNLM"/>
    </source>
</evidence>
<dbReference type="OrthoDB" id="2987847at2"/>
<gene>
    <name evidence="2" type="ORF">IX84_18920</name>
</gene>
<protein>
    <recommendedName>
        <fullName evidence="4">Aspartyl protease</fullName>
    </recommendedName>
</protein>
<evidence type="ECO:0000313" key="2">
    <source>
        <dbReference type="EMBL" id="KGE87082.1"/>
    </source>
</evidence>
<feature type="signal peptide" evidence="1">
    <location>
        <begin position="1"/>
        <end position="20"/>
    </location>
</feature>
<name>A0A098S7L9_9BACT</name>